<organism evidence="1 2">
    <name type="scientific">Caballeronia sordidicola</name>
    <name type="common">Burkholderia sordidicola</name>
    <dbReference type="NCBI Taxonomy" id="196367"/>
    <lineage>
        <taxon>Bacteria</taxon>
        <taxon>Pseudomonadati</taxon>
        <taxon>Pseudomonadota</taxon>
        <taxon>Betaproteobacteria</taxon>
        <taxon>Burkholderiales</taxon>
        <taxon>Burkholderiaceae</taxon>
        <taxon>Caballeronia</taxon>
    </lineage>
</organism>
<accession>A0A242N0L8</accession>
<evidence type="ECO:0000313" key="2">
    <source>
        <dbReference type="Proteomes" id="UP000195221"/>
    </source>
</evidence>
<dbReference type="Proteomes" id="UP000195221">
    <property type="component" value="Unassembled WGS sequence"/>
</dbReference>
<reference evidence="1 2" key="1">
    <citation type="submission" date="2017-03" db="EMBL/GenBank/DDBJ databases">
        <title>Genome analysis of strain PAMC 26577.</title>
        <authorList>
            <person name="Oh H.-M."/>
            <person name="Yang J.-A."/>
        </authorList>
    </citation>
    <scope>NUCLEOTIDE SEQUENCE [LARGE SCALE GENOMIC DNA]</scope>
    <source>
        <strain evidence="1 2">PAMC 26577</strain>
    </source>
</reference>
<comment type="caution">
    <text evidence="1">The sequence shown here is derived from an EMBL/GenBank/DDBJ whole genome shotgun (WGS) entry which is preliminary data.</text>
</comment>
<sequence length="45" mass="5130">MRREVAELTERSKRKKLAGRVAAEGEFFGWRVVPLPASHYVTAKT</sequence>
<protein>
    <submittedName>
        <fullName evidence="1">Uncharacterized protein</fullName>
    </submittedName>
</protein>
<name>A0A242N0L8_CABSO</name>
<evidence type="ECO:0000313" key="1">
    <source>
        <dbReference type="EMBL" id="OTP77221.1"/>
    </source>
</evidence>
<proteinExistence type="predicted"/>
<dbReference type="EMBL" id="NBTZ01000033">
    <property type="protein sequence ID" value="OTP77221.1"/>
    <property type="molecule type" value="Genomic_DNA"/>
</dbReference>
<gene>
    <name evidence="1" type="ORF">PAMC26577_09645</name>
</gene>
<dbReference type="AlphaFoldDB" id="A0A242N0L8"/>